<feature type="signal peptide" evidence="3">
    <location>
        <begin position="1"/>
        <end position="16"/>
    </location>
</feature>
<dbReference type="Proteomes" id="UP000035682">
    <property type="component" value="Unplaced"/>
</dbReference>
<dbReference type="STRING" id="34506.A0A090MWG5"/>
<dbReference type="InterPro" id="IPR000560">
    <property type="entry name" value="His_Pase_clade-2"/>
</dbReference>
<dbReference type="Gene3D" id="3.40.50.1240">
    <property type="entry name" value="Phosphoglycerate mutase-like"/>
    <property type="match status" value="1"/>
</dbReference>
<sequence length="394" mass="46761">MKIFFIFILQLNFVFPKELILVQSLFRHGSRTPIKMYPNDIFNLTIWPIPLGQLLPLGMEQSFKQGIKLNQRYIQEYKFINATYNVNEIYVRSTDVDRTLQSAYYNLIGFYINHTTDNNMLTSLGFQNFNPIPVHTVPFDDDYLLNVNFSCYRKEIEFKKQLGRKEYHQYLISKQHIIKKIEKFSGLKIKNDKDLRDFYDIIYTQKYHNFSLPKWITKKLFKDIRDIRDKVWDYISGDGVFGVEENVELIKYNCGYLLNNIIKNMLKSINEYESNIKDRKKYYAFSAHDSTLASFLRTLGAKKKLLGTKQPDYSSVIAIELWKNDKNYTVTIVYSDNPDKPFRDITEYISDCIEEDNNICTLNKFIKRSEKYIINITEKNGQSILDSFKEFCQL</sequence>
<keyword evidence="3" id="KW-0732">Signal</keyword>
<dbReference type="GeneID" id="36376074"/>
<dbReference type="CDD" id="cd07061">
    <property type="entry name" value="HP_HAP_like"/>
    <property type="match status" value="1"/>
</dbReference>
<evidence type="ECO:0000313" key="6">
    <source>
        <dbReference type="WBParaSite" id="SRAE_1000196700.1"/>
    </source>
</evidence>
<accession>A0A090MWG5</accession>
<reference evidence="6" key="2">
    <citation type="submission" date="2020-12" db="UniProtKB">
        <authorList>
            <consortium name="WormBaseParasite"/>
        </authorList>
    </citation>
    <scope>IDENTIFICATION</scope>
</reference>
<dbReference type="PROSITE" id="PS00616">
    <property type="entry name" value="HIS_ACID_PHOSPHAT_1"/>
    <property type="match status" value="1"/>
</dbReference>
<dbReference type="WormBase" id="SRAE_1000196700">
    <property type="protein sequence ID" value="SRP12266"/>
    <property type="gene ID" value="WBGene00258579"/>
</dbReference>
<dbReference type="EMBL" id="LN609528">
    <property type="protein sequence ID" value="CEF63709.1"/>
    <property type="molecule type" value="Genomic_DNA"/>
</dbReference>
<dbReference type="InterPro" id="IPR033379">
    <property type="entry name" value="Acid_Pase_AS"/>
</dbReference>
<dbReference type="InterPro" id="IPR029033">
    <property type="entry name" value="His_PPase_superfam"/>
</dbReference>
<dbReference type="OMA" id="NCNWNCE"/>
<dbReference type="GO" id="GO:0003993">
    <property type="term" value="F:acid phosphatase activity"/>
    <property type="evidence" value="ECO:0007669"/>
    <property type="project" value="UniProtKB-EC"/>
</dbReference>
<dbReference type="PANTHER" id="PTHR11567:SF210">
    <property type="entry name" value="ACID PHOSPHATASE 5-RELATED"/>
    <property type="match status" value="1"/>
</dbReference>
<organism evidence="4">
    <name type="scientific">Strongyloides ratti</name>
    <name type="common">Parasitic roundworm</name>
    <dbReference type="NCBI Taxonomy" id="34506"/>
    <lineage>
        <taxon>Eukaryota</taxon>
        <taxon>Metazoa</taxon>
        <taxon>Ecdysozoa</taxon>
        <taxon>Nematoda</taxon>
        <taxon>Chromadorea</taxon>
        <taxon>Rhabditida</taxon>
        <taxon>Tylenchina</taxon>
        <taxon>Panagrolaimomorpha</taxon>
        <taxon>Strongyloidoidea</taxon>
        <taxon>Strongyloididae</taxon>
        <taxon>Strongyloides</taxon>
    </lineage>
</organism>
<name>A0A090MWG5_STRRB</name>
<evidence type="ECO:0000313" key="7">
    <source>
        <dbReference type="WormBase" id="SRAE_1000196700"/>
    </source>
</evidence>
<proteinExistence type="inferred from homology"/>
<dbReference type="OrthoDB" id="258392at2759"/>
<dbReference type="AlphaFoldDB" id="A0A090MWG5"/>
<feature type="chain" id="PRO_5015031288" evidence="3">
    <location>
        <begin position="17"/>
        <end position="394"/>
    </location>
</feature>
<comment type="catalytic activity">
    <reaction evidence="1">
        <text>a phosphate monoester + H2O = an alcohol + phosphate</text>
        <dbReference type="Rhea" id="RHEA:15017"/>
        <dbReference type="ChEBI" id="CHEBI:15377"/>
        <dbReference type="ChEBI" id="CHEBI:30879"/>
        <dbReference type="ChEBI" id="CHEBI:43474"/>
        <dbReference type="ChEBI" id="CHEBI:67140"/>
        <dbReference type="EC" id="3.1.3.2"/>
    </reaction>
</comment>
<dbReference type="CTD" id="36376074"/>
<reference evidence="4 5" key="1">
    <citation type="submission" date="2014-09" db="EMBL/GenBank/DDBJ databases">
        <authorList>
            <person name="Martin A.A."/>
        </authorList>
    </citation>
    <scope>NUCLEOTIDE SEQUENCE</scope>
    <source>
        <strain evidence="5">ED321</strain>
        <strain evidence="4">ED321 Heterogonic</strain>
    </source>
</reference>
<evidence type="ECO:0000256" key="2">
    <source>
        <dbReference type="ARBA" id="ARBA00005375"/>
    </source>
</evidence>
<evidence type="ECO:0000256" key="1">
    <source>
        <dbReference type="ARBA" id="ARBA00000032"/>
    </source>
</evidence>
<dbReference type="RefSeq" id="XP_024502910.1">
    <property type="nucleotide sequence ID" value="XM_024648988.1"/>
</dbReference>
<dbReference type="InterPro" id="IPR050645">
    <property type="entry name" value="Histidine_acid_phosphatase"/>
</dbReference>
<evidence type="ECO:0000313" key="5">
    <source>
        <dbReference type="Proteomes" id="UP000035682"/>
    </source>
</evidence>
<dbReference type="Pfam" id="PF00328">
    <property type="entry name" value="His_Phos_2"/>
    <property type="match status" value="1"/>
</dbReference>
<keyword evidence="5" id="KW-1185">Reference proteome</keyword>
<evidence type="ECO:0000313" key="4">
    <source>
        <dbReference type="EMBL" id="CEF63709.1"/>
    </source>
</evidence>
<protein>
    <submittedName>
        <fullName evidence="4 6">Histidine phosphatase superfamily, clade-2-containing protein</fullName>
    </submittedName>
</protein>
<dbReference type="PANTHER" id="PTHR11567">
    <property type="entry name" value="ACID PHOSPHATASE-RELATED"/>
    <property type="match status" value="1"/>
</dbReference>
<comment type="similarity">
    <text evidence="2">Belongs to the histidine acid phosphatase family.</text>
</comment>
<gene>
    <name evidence="4 6 7" type="ORF">SRAE_1000196700</name>
</gene>
<dbReference type="WBParaSite" id="SRAE_1000196700.1">
    <property type="protein sequence ID" value="SRAE_1000196700.1"/>
    <property type="gene ID" value="WBGene00258579"/>
</dbReference>
<dbReference type="SUPFAM" id="SSF53254">
    <property type="entry name" value="Phosphoglycerate mutase-like"/>
    <property type="match status" value="1"/>
</dbReference>
<evidence type="ECO:0000256" key="3">
    <source>
        <dbReference type="SAM" id="SignalP"/>
    </source>
</evidence>